<dbReference type="InterPro" id="IPR036638">
    <property type="entry name" value="HLH_DNA-bd_sf"/>
</dbReference>
<dbReference type="CDD" id="cd18918">
    <property type="entry name" value="bHLH_AtMYC1_like"/>
    <property type="match status" value="1"/>
</dbReference>
<organism evidence="7 8">
    <name type="scientific">Erythroxylum novogranatense</name>
    <dbReference type="NCBI Taxonomy" id="1862640"/>
    <lineage>
        <taxon>Eukaryota</taxon>
        <taxon>Viridiplantae</taxon>
        <taxon>Streptophyta</taxon>
        <taxon>Embryophyta</taxon>
        <taxon>Tracheophyta</taxon>
        <taxon>Spermatophyta</taxon>
        <taxon>Magnoliopsida</taxon>
        <taxon>eudicotyledons</taxon>
        <taxon>Gunneridae</taxon>
        <taxon>Pentapetalae</taxon>
        <taxon>rosids</taxon>
        <taxon>fabids</taxon>
        <taxon>Malpighiales</taxon>
        <taxon>Erythroxylaceae</taxon>
        <taxon>Erythroxylum</taxon>
    </lineage>
</organism>
<dbReference type="InterPro" id="IPR011598">
    <property type="entry name" value="bHLH_dom"/>
</dbReference>
<dbReference type="InterPro" id="IPR045895">
    <property type="entry name" value="bHLH91-like"/>
</dbReference>
<dbReference type="Gene3D" id="4.10.280.10">
    <property type="entry name" value="Helix-loop-helix DNA-binding domain"/>
    <property type="match status" value="1"/>
</dbReference>
<dbReference type="PANTHER" id="PTHR46834:SF1">
    <property type="entry name" value="TRANSCRIPTION FACTOR BHLH10"/>
    <property type="match status" value="1"/>
</dbReference>
<keyword evidence="3" id="KW-0804">Transcription</keyword>
<evidence type="ECO:0000256" key="3">
    <source>
        <dbReference type="ARBA" id="ARBA00023163"/>
    </source>
</evidence>
<dbReference type="PANTHER" id="PTHR46834">
    <property type="entry name" value="TRANSCRIPTION FACTOR BHLH91"/>
    <property type="match status" value="1"/>
</dbReference>
<dbReference type="InterPro" id="IPR045896">
    <property type="entry name" value="MYC1-like_bHLH"/>
</dbReference>
<dbReference type="GO" id="GO:0005634">
    <property type="term" value="C:nucleus"/>
    <property type="evidence" value="ECO:0007669"/>
    <property type="project" value="UniProtKB-SubCell"/>
</dbReference>
<dbReference type="Proteomes" id="UP001159364">
    <property type="component" value="Linkage Group LG09"/>
</dbReference>
<accession>A0AAV8SU76</accession>
<evidence type="ECO:0000313" key="7">
    <source>
        <dbReference type="EMBL" id="KAJ8755830.1"/>
    </source>
</evidence>
<keyword evidence="4" id="KW-0539">Nucleus</keyword>
<comment type="caution">
    <text evidence="7">The sequence shown here is derived from an EMBL/GenBank/DDBJ whole genome shotgun (WGS) entry which is preliminary data.</text>
</comment>
<dbReference type="Pfam" id="PF00010">
    <property type="entry name" value="HLH"/>
    <property type="match status" value="1"/>
</dbReference>
<reference evidence="7 8" key="1">
    <citation type="submission" date="2021-09" db="EMBL/GenBank/DDBJ databases">
        <title>Genomic insights and catalytic innovation underlie evolution of tropane alkaloids biosynthesis.</title>
        <authorList>
            <person name="Wang Y.-J."/>
            <person name="Tian T."/>
            <person name="Huang J.-P."/>
            <person name="Huang S.-X."/>
        </authorList>
    </citation>
    <scope>NUCLEOTIDE SEQUENCE [LARGE SCALE GENOMIC DNA]</scope>
    <source>
        <strain evidence="7">KIB-2018</strain>
        <tissue evidence="7">Leaf</tissue>
    </source>
</reference>
<dbReference type="EMBL" id="JAIWQS010000009">
    <property type="protein sequence ID" value="KAJ8755830.1"/>
    <property type="molecule type" value="Genomic_DNA"/>
</dbReference>
<dbReference type="GO" id="GO:0046983">
    <property type="term" value="F:protein dimerization activity"/>
    <property type="evidence" value="ECO:0007669"/>
    <property type="project" value="InterPro"/>
</dbReference>
<evidence type="ECO:0000313" key="8">
    <source>
        <dbReference type="Proteomes" id="UP001159364"/>
    </source>
</evidence>
<feature type="domain" description="BHLH" evidence="6">
    <location>
        <begin position="222"/>
        <end position="271"/>
    </location>
</feature>
<protein>
    <recommendedName>
        <fullName evidence="6">BHLH domain-containing protein</fullName>
    </recommendedName>
</protein>
<dbReference type="PROSITE" id="PS50888">
    <property type="entry name" value="BHLH"/>
    <property type="match status" value="1"/>
</dbReference>
<dbReference type="GO" id="GO:0006355">
    <property type="term" value="P:regulation of DNA-templated transcription"/>
    <property type="evidence" value="ECO:0007669"/>
    <property type="project" value="InterPro"/>
</dbReference>
<dbReference type="AlphaFoldDB" id="A0AAV8SU76"/>
<evidence type="ECO:0000256" key="4">
    <source>
        <dbReference type="ARBA" id="ARBA00023242"/>
    </source>
</evidence>
<evidence type="ECO:0000256" key="2">
    <source>
        <dbReference type="ARBA" id="ARBA00023015"/>
    </source>
</evidence>
<dbReference type="SMART" id="SM00353">
    <property type="entry name" value="HLH"/>
    <property type="match status" value="1"/>
</dbReference>
<evidence type="ECO:0000256" key="1">
    <source>
        <dbReference type="ARBA" id="ARBA00004123"/>
    </source>
</evidence>
<keyword evidence="8" id="KW-1185">Reference proteome</keyword>
<name>A0AAV8SU76_9ROSI</name>
<evidence type="ECO:0000259" key="6">
    <source>
        <dbReference type="PROSITE" id="PS50888"/>
    </source>
</evidence>
<dbReference type="GO" id="GO:0048658">
    <property type="term" value="P:anther wall tapetum development"/>
    <property type="evidence" value="ECO:0007669"/>
    <property type="project" value="InterPro"/>
</dbReference>
<evidence type="ECO:0000256" key="5">
    <source>
        <dbReference type="SAM" id="MobiDB-lite"/>
    </source>
</evidence>
<comment type="subcellular location">
    <subcellularLocation>
        <location evidence="1">Nucleus</location>
    </subcellularLocation>
</comment>
<feature type="region of interest" description="Disordered" evidence="5">
    <location>
        <begin position="1"/>
        <end position="22"/>
    </location>
</feature>
<proteinExistence type="predicted"/>
<dbReference type="SUPFAM" id="SSF47459">
    <property type="entry name" value="HLH, helix-loop-helix DNA-binding domain"/>
    <property type="match status" value="1"/>
</dbReference>
<gene>
    <name evidence="7" type="ORF">K2173_024375</name>
</gene>
<keyword evidence="2" id="KW-0805">Transcription regulation</keyword>
<sequence>MADKKGCFDPNSIQEDKNGEPYSFLPLPPSLMVNRGTDSHHESIEENIKLSTEELSFQLQQQLAFEASLIHDSLVETPYPPSTPDLLNLFHLPRCSTSSLLPNSSVSFTNPGFNTSLGLVGDLPMADTASSSTVLYDTIFPLNLPPQTPYFRELFHSLPTHALTSPVTASRGGTLFGVLGDDYKECNGGRLYEDADDPQQFEHGVNTTEFAANMSYVGKGQEGGKGTKVSEHQRRKHLTDKFETLRSLVPKPTKNDRASVLRDARDYIKELLGTVEELKLRVEKKRCGSQRIKRIKTEGEANGNVVESLNMNGIGDPDQKHTTSLRSSWLQRKSKDTEVDVRIIEDEVTIKVIQRKKINCLLVVSKVLDELQLDLHHVAGGHIGDHCSFLFNTKIHEDSCIYATAIANKLIEVMDRESASSPPPCSS</sequence>